<feature type="transmembrane region" description="Helical" evidence="7">
    <location>
        <begin position="62"/>
        <end position="83"/>
    </location>
</feature>
<dbReference type="InterPro" id="IPR050895">
    <property type="entry name" value="XK-related_scramblase"/>
</dbReference>
<protein>
    <recommendedName>
        <fullName evidence="7">XK-related protein</fullName>
    </recommendedName>
</protein>
<keyword evidence="6 7" id="KW-0472">Membrane</keyword>
<evidence type="ECO:0000313" key="8">
    <source>
        <dbReference type="EMBL" id="KOB67782.1"/>
    </source>
</evidence>
<dbReference type="GO" id="GO:0070782">
    <property type="term" value="P:phosphatidylserine exposure on apoptotic cell surface"/>
    <property type="evidence" value="ECO:0007669"/>
    <property type="project" value="TreeGrafter"/>
</dbReference>
<comment type="subcellular location">
    <subcellularLocation>
        <location evidence="1">Cell membrane</location>
        <topology evidence="1">Multi-pass membrane protein</topology>
    </subcellularLocation>
    <subcellularLocation>
        <location evidence="7">Membrane</location>
        <topology evidence="7">Multi-pass membrane protein</topology>
    </subcellularLocation>
</comment>
<comment type="caution">
    <text evidence="7">Lacks conserved residue(s) required for the propagation of feature annotation.</text>
</comment>
<dbReference type="GO" id="GO:0043652">
    <property type="term" value="P:engulfment of apoptotic cell"/>
    <property type="evidence" value="ECO:0007669"/>
    <property type="project" value="TreeGrafter"/>
</dbReference>
<name>A0A0L7KX11_OPEBR</name>
<proteinExistence type="inferred from homology"/>
<evidence type="ECO:0000313" key="9">
    <source>
        <dbReference type="Proteomes" id="UP000037510"/>
    </source>
</evidence>
<dbReference type="EMBL" id="JTDY01004771">
    <property type="protein sequence ID" value="KOB67782.1"/>
    <property type="molecule type" value="Genomic_DNA"/>
</dbReference>
<accession>A0A0L7KX11</accession>
<organism evidence="8 9">
    <name type="scientific">Operophtera brumata</name>
    <name type="common">Winter moth</name>
    <name type="synonym">Phalaena brumata</name>
    <dbReference type="NCBI Taxonomy" id="104452"/>
    <lineage>
        <taxon>Eukaryota</taxon>
        <taxon>Metazoa</taxon>
        <taxon>Ecdysozoa</taxon>
        <taxon>Arthropoda</taxon>
        <taxon>Hexapoda</taxon>
        <taxon>Insecta</taxon>
        <taxon>Pterygota</taxon>
        <taxon>Neoptera</taxon>
        <taxon>Endopterygota</taxon>
        <taxon>Lepidoptera</taxon>
        <taxon>Glossata</taxon>
        <taxon>Ditrysia</taxon>
        <taxon>Geometroidea</taxon>
        <taxon>Geometridae</taxon>
        <taxon>Larentiinae</taxon>
        <taxon>Operophtera</taxon>
    </lineage>
</organism>
<evidence type="ECO:0000256" key="2">
    <source>
        <dbReference type="ARBA" id="ARBA00008789"/>
    </source>
</evidence>
<evidence type="ECO:0000256" key="7">
    <source>
        <dbReference type="RuleBase" id="RU910716"/>
    </source>
</evidence>
<keyword evidence="3" id="KW-1003">Cell membrane</keyword>
<evidence type="ECO:0000256" key="3">
    <source>
        <dbReference type="ARBA" id="ARBA00022475"/>
    </source>
</evidence>
<dbReference type="GO" id="GO:0005886">
    <property type="term" value="C:plasma membrane"/>
    <property type="evidence" value="ECO:0007669"/>
    <property type="project" value="UniProtKB-SubCell"/>
</dbReference>
<evidence type="ECO:0000256" key="1">
    <source>
        <dbReference type="ARBA" id="ARBA00004651"/>
    </source>
</evidence>
<dbReference type="AlphaFoldDB" id="A0A0L7KX11"/>
<keyword evidence="4 7" id="KW-0812">Transmembrane</keyword>
<evidence type="ECO:0000256" key="6">
    <source>
        <dbReference type="ARBA" id="ARBA00023136"/>
    </source>
</evidence>
<feature type="transmembrane region" description="Helical" evidence="7">
    <location>
        <begin position="30"/>
        <end position="50"/>
    </location>
</feature>
<dbReference type="GO" id="GO:1902742">
    <property type="term" value="P:apoptotic process involved in development"/>
    <property type="evidence" value="ECO:0007669"/>
    <property type="project" value="TreeGrafter"/>
</dbReference>
<dbReference type="Proteomes" id="UP000037510">
    <property type="component" value="Unassembled WGS sequence"/>
</dbReference>
<comment type="caution">
    <text evidence="8">The sequence shown here is derived from an EMBL/GenBank/DDBJ whole genome shotgun (WGS) entry which is preliminary data.</text>
</comment>
<sequence length="346" mass="39372">MVTCDLDKSVSGEILGWKLPAWKALLLHRVLPSCGGLLVYLTLICFDFALVFEHWRNGDEGLAAFCIILITLPSVLSLVFTLASPPPGLQTELSAYTVNVEKKDVRWVAIQFYVITHTVFKTHRYFARYCSQIFWWVEAVCASRAKDDERTREALSEARSPSPMELYLFLQAFIHCAPHAIINILDLMSRLSHSTFDKVSVQSVSIIASTLRMASTATLYRRFEREKLCGRSYPWSENSKENEILITDKVLSFTERKYLEENIYDTIMKRQSNTSQASHEQTRLNSELIQFSPRSTIVDSSTFYDHCSDNCSDISSDYLHPSVQKKDSLLSSGFDSDSVCQTGIDH</sequence>
<keyword evidence="5 7" id="KW-1133">Transmembrane helix</keyword>
<dbReference type="PANTHER" id="PTHR16024:SF27">
    <property type="entry name" value="XK-RELATED PROTEIN"/>
    <property type="match status" value="1"/>
</dbReference>
<evidence type="ECO:0000256" key="5">
    <source>
        <dbReference type="ARBA" id="ARBA00022989"/>
    </source>
</evidence>
<dbReference type="Pfam" id="PF09815">
    <property type="entry name" value="XK-related"/>
    <property type="match status" value="1"/>
</dbReference>
<dbReference type="PANTHER" id="PTHR16024">
    <property type="entry name" value="XK-RELATED PROTEIN"/>
    <property type="match status" value="1"/>
</dbReference>
<comment type="similarity">
    <text evidence="2 7">Belongs to the XK family.</text>
</comment>
<evidence type="ECO:0000256" key="4">
    <source>
        <dbReference type="ARBA" id="ARBA00022692"/>
    </source>
</evidence>
<reference evidence="8 9" key="1">
    <citation type="journal article" date="2015" name="Genome Biol. Evol.">
        <title>The genome of winter moth (Operophtera brumata) provides a genomic perspective on sexual dimorphism and phenology.</title>
        <authorList>
            <person name="Derks M.F."/>
            <person name="Smit S."/>
            <person name="Salis L."/>
            <person name="Schijlen E."/>
            <person name="Bossers A."/>
            <person name="Mateman C."/>
            <person name="Pijl A.S."/>
            <person name="de Ridder D."/>
            <person name="Groenen M.A."/>
            <person name="Visser M.E."/>
            <person name="Megens H.J."/>
        </authorList>
    </citation>
    <scope>NUCLEOTIDE SEQUENCE [LARGE SCALE GENOMIC DNA]</scope>
    <source>
        <strain evidence="8">WM2013NL</strain>
        <tissue evidence="8">Head and thorax</tissue>
    </source>
</reference>
<dbReference type="InterPro" id="IPR018629">
    <property type="entry name" value="XK-rel"/>
</dbReference>
<keyword evidence="9" id="KW-1185">Reference proteome</keyword>
<gene>
    <name evidence="8" type="ORF">OBRU01_18376</name>
</gene>